<keyword evidence="3" id="KW-1185">Reference proteome</keyword>
<name>A0A0F7ZUJ1_9HYPO</name>
<gene>
    <name evidence="2" type="ORF">HIM_05684</name>
</gene>
<organism evidence="2 3">
    <name type="scientific">Hirsutella minnesotensis 3608</name>
    <dbReference type="NCBI Taxonomy" id="1043627"/>
    <lineage>
        <taxon>Eukaryota</taxon>
        <taxon>Fungi</taxon>
        <taxon>Dikarya</taxon>
        <taxon>Ascomycota</taxon>
        <taxon>Pezizomycotina</taxon>
        <taxon>Sordariomycetes</taxon>
        <taxon>Hypocreomycetidae</taxon>
        <taxon>Hypocreales</taxon>
        <taxon>Ophiocordycipitaceae</taxon>
        <taxon>Hirsutella</taxon>
    </lineage>
</organism>
<evidence type="ECO:0000256" key="1">
    <source>
        <dbReference type="SAM" id="Phobius"/>
    </source>
</evidence>
<keyword evidence="1" id="KW-0812">Transmembrane</keyword>
<dbReference type="Proteomes" id="UP000054481">
    <property type="component" value="Unassembled WGS sequence"/>
</dbReference>
<dbReference type="EMBL" id="KQ030521">
    <property type="protein sequence ID" value="KJZ74953.1"/>
    <property type="molecule type" value="Genomic_DNA"/>
</dbReference>
<evidence type="ECO:0000313" key="3">
    <source>
        <dbReference type="Proteomes" id="UP000054481"/>
    </source>
</evidence>
<feature type="transmembrane region" description="Helical" evidence="1">
    <location>
        <begin position="27"/>
        <end position="50"/>
    </location>
</feature>
<feature type="transmembrane region" description="Helical" evidence="1">
    <location>
        <begin position="62"/>
        <end position="86"/>
    </location>
</feature>
<dbReference type="OrthoDB" id="4987761at2759"/>
<evidence type="ECO:0000313" key="2">
    <source>
        <dbReference type="EMBL" id="KJZ74953.1"/>
    </source>
</evidence>
<dbReference type="AlphaFoldDB" id="A0A0F7ZUJ1"/>
<protein>
    <submittedName>
        <fullName evidence="2">Uncharacterized protein</fullName>
    </submittedName>
</protein>
<keyword evidence="1" id="KW-0472">Membrane</keyword>
<proteinExistence type="predicted"/>
<accession>A0A0F7ZUJ1</accession>
<keyword evidence="1" id="KW-1133">Transmembrane helix</keyword>
<sequence length="88" mass="9366">MGANLSSTFVPDTSKVALNAPDKAADILLGIIWILVLYACAMIFSTCTLVDRWKGPSDKNHVGAASVFGAVLLSTAWPVVMLYMMFAG</sequence>
<reference evidence="2 3" key="1">
    <citation type="journal article" date="2014" name="Genome Biol. Evol.">
        <title>Comparative genomics and transcriptomics analyses reveal divergent lifestyle features of nematode endoparasitic fungus Hirsutella minnesotensis.</title>
        <authorList>
            <person name="Lai Y."/>
            <person name="Liu K."/>
            <person name="Zhang X."/>
            <person name="Zhang X."/>
            <person name="Li K."/>
            <person name="Wang N."/>
            <person name="Shu C."/>
            <person name="Wu Y."/>
            <person name="Wang C."/>
            <person name="Bushley K.E."/>
            <person name="Xiang M."/>
            <person name="Liu X."/>
        </authorList>
    </citation>
    <scope>NUCLEOTIDE SEQUENCE [LARGE SCALE GENOMIC DNA]</scope>
    <source>
        <strain evidence="2 3">3608</strain>
    </source>
</reference>